<comment type="caution">
    <text evidence="4">The sequence shown here is derived from an EMBL/GenBank/DDBJ whole genome shotgun (WGS) entry which is preliminary data.</text>
</comment>
<dbReference type="NCBIfam" id="NF033578">
    <property type="entry name" value="transpos_IS5_1"/>
    <property type="match status" value="1"/>
</dbReference>
<feature type="region of interest" description="Disordered" evidence="1">
    <location>
        <begin position="136"/>
        <end position="165"/>
    </location>
</feature>
<dbReference type="AlphaFoldDB" id="A0A935C425"/>
<dbReference type="InterPro" id="IPR025668">
    <property type="entry name" value="Tnp_DDE_dom"/>
</dbReference>
<dbReference type="InterPro" id="IPR008490">
    <property type="entry name" value="Transposase_InsH_N"/>
</dbReference>
<evidence type="ECO:0000313" key="4">
    <source>
        <dbReference type="EMBL" id="MBK6090030.1"/>
    </source>
</evidence>
<accession>A0A935C425</accession>
<reference evidence="4" key="1">
    <citation type="submission" date="2021-01" db="EMBL/GenBank/DDBJ databases">
        <title>Genome public.</title>
        <authorList>
            <person name="Liu C."/>
            <person name="Sun Q."/>
        </authorList>
    </citation>
    <scope>NUCLEOTIDE SEQUENCE</scope>
    <source>
        <strain evidence="4">M6</strain>
    </source>
</reference>
<proteinExistence type="predicted"/>
<evidence type="ECO:0000259" key="3">
    <source>
        <dbReference type="Pfam" id="PF13586"/>
    </source>
</evidence>
<gene>
    <name evidence="4" type="ORF">JKK62_15500</name>
</gene>
<keyword evidence="5" id="KW-1185">Reference proteome</keyword>
<feature type="domain" description="Transposase InsH N-terminal" evidence="2">
    <location>
        <begin position="21"/>
        <end position="116"/>
    </location>
</feature>
<name>A0A935C425_9FIRM</name>
<dbReference type="Proteomes" id="UP000633365">
    <property type="component" value="Unassembled WGS sequence"/>
</dbReference>
<sequence length="494" mass="57322">MYRKENSAQMILDGFYAPFAERLSPDNRWVKLSDKMPWDIIEEEYLRNIQPEKGRPSISSRIAFGACFIRNGEKFSDERTVLAIAENPYMQYFLGLKEFNPEPLFDPSMMVHFRKRFPVNFVSDVNEYICSGKWPEGSRNVDRNNDDNDNNNDGNAPEATPDIKDNQGNLIIDATVAPANIKYPTDIDLLNKSREHLEKAISLLWNEVPHKGHMLPYNKKSARKSFLNLSKCKKWTRKKVSKAISEQLRYIELASCRLDELKIQVTYHDKLFPTWLKNRLEVIPDVYAQQKEMFESGKNSCENRIVSLEQPHVRPIVRGKRPNPTEFGQKVHLSVVNGYVYLEQTSWENFNESTDLIPCAEDYKRKFGFYPKAILADKIYQTKANKKYCKERGIRLSGRSLGRKNPEQKEAESEQMYRDSCERNWVEGKNGLLKTRYGMSRVMCKLDESAKSDLVFAILAMNAVRKLREDILRLFRKIGFLPIACCAIQCCESA</sequence>
<dbReference type="RefSeq" id="WP_201428722.1">
    <property type="nucleotide sequence ID" value="NZ_JAEQMG010000169.1"/>
</dbReference>
<dbReference type="Pfam" id="PF05598">
    <property type="entry name" value="DUF772"/>
    <property type="match status" value="1"/>
</dbReference>
<evidence type="ECO:0000259" key="2">
    <source>
        <dbReference type="Pfam" id="PF05598"/>
    </source>
</evidence>
<dbReference type="PANTHER" id="PTHR33803">
    <property type="entry name" value="IS1478 TRANSPOSASE"/>
    <property type="match status" value="1"/>
</dbReference>
<dbReference type="InterPro" id="IPR047710">
    <property type="entry name" value="Transpos_IS5-like"/>
</dbReference>
<dbReference type="PANTHER" id="PTHR33803:SF3">
    <property type="entry name" value="BLL1974 PROTEIN"/>
    <property type="match status" value="1"/>
</dbReference>
<protein>
    <submittedName>
        <fullName evidence="4">IS5 family transposase</fullName>
    </submittedName>
</protein>
<dbReference type="EMBL" id="JAEQMG010000169">
    <property type="protein sequence ID" value="MBK6090030.1"/>
    <property type="molecule type" value="Genomic_DNA"/>
</dbReference>
<evidence type="ECO:0000256" key="1">
    <source>
        <dbReference type="SAM" id="MobiDB-lite"/>
    </source>
</evidence>
<organism evidence="4 5">
    <name type="scientific">Ruminococcus difficilis</name>
    <dbReference type="NCBI Taxonomy" id="2763069"/>
    <lineage>
        <taxon>Bacteria</taxon>
        <taxon>Bacillati</taxon>
        <taxon>Bacillota</taxon>
        <taxon>Clostridia</taxon>
        <taxon>Eubacteriales</taxon>
        <taxon>Oscillospiraceae</taxon>
        <taxon>Ruminococcus</taxon>
    </lineage>
</organism>
<evidence type="ECO:0000313" key="5">
    <source>
        <dbReference type="Proteomes" id="UP000633365"/>
    </source>
</evidence>
<feature type="domain" description="Transposase DDE" evidence="3">
    <location>
        <begin position="375"/>
        <end position="461"/>
    </location>
</feature>
<dbReference type="Pfam" id="PF13586">
    <property type="entry name" value="DDE_Tnp_1_2"/>
    <property type="match status" value="1"/>
</dbReference>